<evidence type="ECO:0000256" key="4">
    <source>
        <dbReference type="ARBA" id="ARBA00022475"/>
    </source>
</evidence>
<feature type="transmembrane region" description="Helical" evidence="8">
    <location>
        <begin position="215"/>
        <end position="237"/>
    </location>
</feature>
<dbReference type="PANTHER" id="PTHR21716">
    <property type="entry name" value="TRANSMEMBRANE PROTEIN"/>
    <property type="match status" value="1"/>
</dbReference>
<evidence type="ECO:0000313" key="10">
    <source>
        <dbReference type="Proteomes" id="UP000195787"/>
    </source>
</evidence>
<keyword evidence="5 8" id="KW-0812">Transmembrane</keyword>
<keyword evidence="10" id="KW-1185">Reference proteome</keyword>
<keyword evidence="7 8" id="KW-0472">Membrane</keyword>
<evidence type="ECO:0000256" key="7">
    <source>
        <dbReference type="ARBA" id="ARBA00023136"/>
    </source>
</evidence>
<dbReference type="OrthoDB" id="4016357at2"/>
<comment type="similarity">
    <text evidence="2">Belongs to the autoinducer-2 exporter (AI-2E) (TC 2.A.86) family.</text>
</comment>
<dbReference type="InterPro" id="IPR002549">
    <property type="entry name" value="AI-2E-like"/>
</dbReference>
<evidence type="ECO:0000256" key="6">
    <source>
        <dbReference type="ARBA" id="ARBA00022989"/>
    </source>
</evidence>
<evidence type="ECO:0000313" key="9">
    <source>
        <dbReference type="EMBL" id="SJM57031.1"/>
    </source>
</evidence>
<feature type="transmembrane region" description="Helical" evidence="8">
    <location>
        <begin position="280"/>
        <end position="299"/>
    </location>
</feature>
<dbReference type="RefSeq" id="WP_086991505.1">
    <property type="nucleotide sequence ID" value="NZ_FUHU01000026.1"/>
</dbReference>
<feature type="transmembrane region" description="Helical" evidence="8">
    <location>
        <begin position="161"/>
        <end position="182"/>
    </location>
</feature>
<dbReference type="Pfam" id="PF01594">
    <property type="entry name" value="AI-2E_transport"/>
    <property type="match status" value="1"/>
</dbReference>
<protein>
    <submittedName>
        <fullName evidence="9">Membrane protein</fullName>
    </submittedName>
</protein>
<proteinExistence type="inferred from homology"/>
<dbReference type="EMBL" id="FUHU01000026">
    <property type="protein sequence ID" value="SJM57031.1"/>
    <property type="molecule type" value="Genomic_DNA"/>
</dbReference>
<organism evidence="9 10">
    <name type="scientific">Agrococcus casei LMG 22410</name>
    <dbReference type="NCBI Taxonomy" id="1255656"/>
    <lineage>
        <taxon>Bacteria</taxon>
        <taxon>Bacillati</taxon>
        <taxon>Actinomycetota</taxon>
        <taxon>Actinomycetes</taxon>
        <taxon>Micrococcales</taxon>
        <taxon>Microbacteriaceae</taxon>
        <taxon>Agrococcus</taxon>
    </lineage>
</organism>
<feature type="transmembrane region" description="Helical" evidence="8">
    <location>
        <begin position="243"/>
        <end position="273"/>
    </location>
</feature>
<evidence type="ECO:0000256" key="2">
    <source>
        <dbReference type="ARBA" id="ARBA00009773"/>
    </source>
</evidence>
<keyword evidence="3" id="KW-0813">Transport</keyword>
<keyword evidence="4" id="KW-1003">Cell membrane</keyword>
<name>A0A1R4FMJ2_9MICO</name>
<accession>A0A1R4FMJ2</accession>
<reference evidence="9 10" key="1">
    <citation type="submission" date="2017-02" db="EMBL/GenBank/DDBJ databases">
        <authorList>
            <person name="Peterson S.W."/>
        </authorList>
    </citation>
    <scope>NUCLEOTIDE SEQUENCE [LARGE SCALE GENOMIC DNA]</scope>
    <source>
        <strain evidence="9 10">LMG 22410</strain>
    </source>
</reference>
<comment type="subcellular location">
    <subcellularLocation>
        <location evidence="1">Cell membrane</location>
        <topology evidence="1">Multi-pass membrane protein</topology>
    </subcellularLocation>
</comment>
<dbReference type="GeneID" id="303172621"/>
<evidence type="ECO:0000256" key="5">
    <source>
        <dbReference type="ARBA" id="ARBA00022692"/>
    </source>
</evidence>
<gene>
    <name evidence="9" type="ORF">CZ674_05275</name>
</gene>
<feature type="transmembrane region" description="Helical" evidence="8">
    <location>
        <begin position="33"/>
        <end position="51"/>
    </location>
</feature>
<dbReference type="AlphaFoldDB" id="A0A1R4FMJ2"/>
<dbReference type="GO" id="GO:0005886">
    <property type="term" value="C:plasma membrane"/>
    <property type="evidence" value="ECO:0007669"/>
    <property type="project" value="UniProtKB-SubCell"/>
</dbReference>
<dbReference type="Proteomes" id="UP000195787">
    <property type="component" value="Unassembled WGS sequence"/>
</dbReference>
<sequence>MKIKNAFQIGLLGGLGVLLAIVIGTAVLQIQTILLYAFAAIFIALGLEPAVQFLMRRGFPRWAALLTLMVVVIGALTGAMLIIIPVIVGQFTELVKGIVANIQHGALDDAKTWVQDVFPALDVDGMIETVVVTFGAPETWTELPPWLAGIVQGVFGTVEQVVIAAGGIFIVMVLMLFFVVSLPAMKAGMYKLVPISSRTKFISISEQIMASVGRFVMGQFFLGLTNGVLTFVLLSILRNELAAVYAFLAFFASMIPLVGTLSASVVITGLVALLDDPQKALWVAGYYLIYMQVEAYGISPQVMKRAVKVPPVAVVLAALIGGTLLGILGALVAVPLAAAIQLIVREVVIPRQEAR</sequence>
<evidence type="ECO:0000256" key="3">
    <source>
        <dbReference type="ARBA" id="ARBA00022448"/>
    </source>
</evidence>
<feature type="transmembrane region" description="Helical" evidence="8">
    <location>
        <begin position="7"/>
        <end position="27"/>
    </location>
</feature>
<feature type="transmembrane region" description="Helical" evidence="8">
    <location>
        <begin position="63"/>
        <end position="88"/>
    </location>
</feature>
<evidence type="ECO:0000256" key="8">
    <source>
        <dbReference type="SAM" id="Phobius"/>
    </source>
</evidence>
<evidence type="ECO:0000256" key="1">
    <source>
        <dbReference type="ARBA" id="ARBA00004651"/>
    </source>
</evidence>
<dbReference type="PANTHER" id="PTHR21716:SF53">
    <property type="entry name" value="PERMEASE PERM-RELATED"/>
    <property type="match status" value="1"/>
</dbReference>
<keyword evidence="6 8" id="KW-1133">Transmembrane helix</keyword>
<feature type="transmembrane region" description="Helical" evidence="8">
    <location>
        <begin position="311"/>
        <end position="344"/>
    </location>
</feature>